<gene>
    <name evidence="1" type="ORF">RFI_32035</name>
</gene>
<protein>
    <submittedName>
        <fullName evidence="1">Uncharacterized protein</fullName>
    </submittedName>
</protein>
<evidence type="ECO:0000313" key="1">
    <source>
        <dbReference type="EMBL" id="ETO05361.1"/>
    </source>
</evidence>
<sequence length="179" mass="20758">MKDVSRSAIIHDQFSDCAVILSVLFEQLKHEVKDAPQIPFNVVRIKNRYDELTSHGWGDIHLVSYFIQKKKIKKKKRNKKNLLCAKIPVDDNKQLVHICELQIIHRKMWDKRDSGMFGHKYYEVDRTIRAKLHEGSDVIGQAKTVDTILDSTDHVKTEVAKAVFVKRVSLHENEKKEGA</sequence>
<organism evidence="1 2">
    <name type="scientific">Reticulomyxa filosa</name>
    <dbReference type="NCBI Taxonomy" id="46433"/>
    <lineage>
        <taxon>Eukaryota</taxon>
        <taxon>Sar</taxon>
        <taxon>Rhizaria</taxon>
        <taxon>Retaria</taxon>
        <taxon>Foraminifera</taxon>
        <taxon>Monothalamids</taxon>
        <taxon>Reticulomyxidae</taxon>
        <taxon>Reticulomyxa</taxon>
    </lineage>
</organism>
<reference evidence="1 2" key="1">
    <citation type="journal article" date="2013" name="Curr. Biol.">
        <title>The Genome of the Foraminiferan Reticulomyxa filosa.</title>
        <authorList>
            <person name="Glockner G."/>
            <person name="Hulsmann N."/>
            <person name="Schleicher M."/>
            <person name="Noegel A.A."/>
            <person name="Eichinger L."/>
            <person name="Gallinger C."/>
            <person name="Pawlowski J."/>
            <person name="Sierra R."/>
            <person name="Euteneuer U."/>
            <person name="Pillet L."/>
            <person name="Moustafa A."/>
            <person name="Platzer M."/>
            <person name="Groth M."/>
            <person name="Szafranski K."/>
            <person name="Schliwa M."/>
        </authorList>
    </citation>
    <scope>NUCLEOTIDE SEQUENCE [LARGE SCALE GENOMIC DNA]</scope>
</reference>
<keyword evidence="2" id="KW-1185">Reference proteome</keyword>
<proteinExistence type="predicted"/>
<dbReference type="AlphaFoldDB" id="X6LVI9"/>
<evidence type="ECO:0000313" key="2">
    <source>
        <dbReference type="Proteomes" id="UP000023152"/>
    </source>
</evidence>
<name>X6LVI9_RETFI</name>
<dbReference type="Proteomes" id="UP000023152">
    <property type="component" value="Unassembled WGS sequence"/>
</dbReference>
<comment type="caution">
    <text evidence="1">The sequence shown here is derived from an EMBL/GenBank/DDBJ whole genome shotgun (WGS) entry which is preliminary data.</text>
</comment>
<dbReference type="EMBL" id="ASPP01028226">
    <property type="protein sequence ID" value="ETO05361.1"/>
    <property type="molecule type" value="Genomic_DNA"/>
</dbReference>
<accession>X6LVI9</accession>